<dbReference type="InterPro" id="IPR031965">
    <property type="entry name" value="CBM26"/>
</dbReference>
<dbReference type="Gene3D" id="3.20.20.80">
    <property type="entry name" value="Glycosidases"/>
    <property type="match status" value="1"/>
</dbReference>
<feature type="chain" id="PRO_5001917520" evidence="1">
    <location>
        <begin position="41"/>
        <end position="663"/>
    </location>
</feature>
<evidence type="ECO:0000313" key="4">
    <source>
        <dbReference type="Proteomes" id="UP000029525"/>
    </source>
</evidence>
<protein>
    <submittedName>
        <fullName evidence="3">Alpha-amylase</fullName>
    </submittedName>
</protein>
<dbReference type="Gene3D" id="2.60.40.10">
    <property type="entry name" value="Immunoglobulins"/>
    <property type="match status" value="1"/>
</dbReference>
<gene>
    <name evidence="3" type="ORF">HMPREF0647_00290</name>
</gene>
<evidence type="ECO:0000313" key="3">
    <source>
        <dbReference type="EMBL" id="KGF45877.1"/>
    </source>
</evidence>
<dbReference type="InterPro" id="IPR013783">
    <property type="entry name" value="Ig-like_fold"/>
</dbReference>
<dbReference type="SUPFAM" id="SSF51445">
    <property type="entry name" value="(Trans)glycosidases"/>
    <property type="match status" value="1"/>
</dbReference>
<reference evidence="3 4" key="1">
    <citation type="submission" date="2014-07" db="EMBL/GenBank/DDBJ databases">
        <authorList>
            <person name="McCorrison J."/>
            <person name="Sanka R."/>
            <person name="Torralba M."/>
            <person name="Gillis M."/>
            <person name="Haft D.H."/>
            <person name="Methe B."/>
            <person name="Sutton G."/>
            <person name="Nelson K.E."/>
        </authorList>
    </citation>
    <scope>NUCLEOTIDE SEQUENCE [LARGE SCALE GENOMIC DNA]</scope>
    <source>
        <strain evidence="3 4">DNF00320</strain>
    </source>
</reference>
<dbReference type="Proteomes" id="UP000029525">
    <property type="component" value="Unassembled WGS sequence"/>
</dbReference>
<evidence type="ECO:0000256" key="1">
    <source>
        <dbReference type="SAM" id="SignalP"/>
    </source>
</evidence>
<dbReference type="CDD" id="cd11314">
    <property type="entry name" value="AmyAc_arch_bac_plant_AmyA"/>
    <property type="match status" value="1"/>
</dbReference>
<name>A0A096BT41_9BACT</name>
<organism evidence="3 4">
    <name type="scientific">Prevotella bivia DNF00320</name>
    <dbReference type="NCBI Taxonomy" id="1401068"/>
    <lineage>
        <taxon>Bacteria</taxon>
        <taxon>Pseudomonadati</taxon>
        <taxon>Bacteroidota</taxon>
        <taxon>Bacteroidia</taxon>
        <taxon>Bacteroidales</taxon>
        <taxon>Prevotellaceae</taxon>
        <taxon>Prevotella</taxon>
    </lineage>
</organism>
<comment type="caution">
    <text evidence="3">The sequence shown here is derived from an EMBL/GenBank/DDBJ whole genome shotgun (WGS) entry which is preliminary data.</text>
</comment>
<sequence>MFFMMIQPTYRKSINYNYMKIRNFIYFALAAALLSSCSKASDLGGSSTDPTPPTPVPTVPTPSEGWLDNYSGVMLQGFSWDSYEDTKWTNLTSQADELSKYFSLIWVPQSGNCKTDHKNMGYMPVYYFDQNSSFGTEAELRAMIKTFKDKGTGIVADVVVNHRNVEGNNGSWVDFPAEKYNNVTYQMHATDITRNDDHGKTAAQGYKLSDKDDEGTDWDGCRDLDHNSENVRNVIKAYVKYLKDDLGYTGFRYDMVKGFHGSHIAEYNDAVGIQYSVGEYWDNNDAIKNWINTTYKKSAAFDFRFRYNVSEAAQSGDWRKLNSQDNLIHDANYRRYAVTFIENHDMQDRGNAEGYKKDPITNDIAAANAYLLAMPGTPCVFLPHWKAYKNEIKAMIDARKIAGITNTSSYEVITSEANLFRAKIKGMYGNLIVCVGSKAGATSAENGYTNILSGNHYAYLLETKGAYSDKTILFSKVDGSYYDRVDVTVTATATANGGKLVYTLDGKQLTVNATAVPANGVITIDKSATLTVALVQNGAITSVVSHKYTINTFVAYTAKIYFKKPADWNNVYIWAWDANNSKLLGVEWPGKPMNVMTIRGETWYSYDFPVSVGGYTFNVIFNQGPGSSVQTVDITGLSKDTYYELGTKAGDGKYNVSDVTSKH</sequence>
<dbReference type="InterPro" id="IPR006047">
    <property type="entry name" value="GH13_cat_dom"/>
</dbReference>
<feature type="signal peptide" evidence="1">
    <location>
        <begin position="1"/>
        <end position="40"/>
    </location>
</feature>
<dbReference type="GO" id="GO:0005975">
    <property type="term" value="P:carbohydrate metabolic process"/>
    <property type="evidence" value="ECO:0007669"/>
    <property type="project" value="InterPro"/>
</dbReference>
<accession>A0A096BT41</accession>
<dbReference type="Pfam" id="PF00128">
    <property type="entry name" value="Alpha-amylase"/>
    <property type="match status" value="1"/>
</dbReference>
<proteinExistence type="predicted"/>
<dbReference type="InterPro" id="IPR017853">
    <property type="entry name" value="GH"/>
</dbReference>
<keyword evidence="1" id="KW-0732">Signal</keyword>
<evidence type="ECO:0000259" key="2">
    <source>
        <dbReference type="SMART" id="SM00642"/>
    </source>
</evidence>
<dbReference type="SMART" id="SM00642">
    <property type="entry name" value="Aamy"/>
    <property type="match status" value="1"/>
</dbReference>
<dbReference type="Pfam" id="PF16738">
    <property type="entry name" value="CBM26"/>
    <property type="match status" value="1"/>
</dbReference>
<dbReference type="AlphaFoldDB" id="A0A096BT41"/>
<feature type="domain" description="Glycosyl hydrolase family 13 catalytic" evidence="2">
    <location>
        <begin position="72"/>
        <end position="399"/>
    </location>
</feature>
<dbReference type="EMBL" id="JRNQ01000002">
    <property type="protein sequence ID" value="KGF45877.1"/>
    <property type="molecule type" value="Genomic_DNA"/>
</dbReference>
<dbReference type="PANTHER" id="PTHR43447">
    <property type="entry name" value="ALPHA-AMYLASE"/>
    <property type="match status" value="1"/>
</dbReference>